<name>A0A1H7DL29_9BURK</name>
<dbReference type="GO" id="GO:0003796">
    <property type="term" value="F:lysozyme activity"/>
    <property type="evidence" value="ECO:0007669"/>
    <property type="project" value="InterPro"/>
</dbReference>
<dbReference type="InterPro" id="IPR002053">
    <property type="entry name" value="Glyco_hydro_25"/>
</dbReference>
<evidence type="ECO:0000313" key="3">
    <source>
        <dbReference type="Proteomes" id="UP000198866"/>
    </source>
</evidence>
<comment type="similarity">
    <text evidence="1">Belongs to the glycosyl hydrolase 25 family.</text>
</comment>
<dbReference type="GO" id="GO:0016998">
    <property type="term" value="P:cell wall macromolecule catabolic process"/>
    <property type="evidence" value="ECO:0007669"/>
    <property type="project" value="InterPro"/>
</dbReference>
<proteinExistence type="inferred from homology"/>
<keyword evidence="3" id="KW-1185">Reference proteome</keyword>
<dbReference type="CDD" id="cd00599">
    <property type="entry name" value="GH25_muramidase"/>
    <property type="match status" value="1"/>
</dbReference>
<evidence type="ECO:0000256" key="1">
    <source>
        <dbReference type="ARBA" id="ARBA00010646"/>
    </source>
</evidence>
<accession>A0A1H7DL29</accession>
<dbReference type="AlphaFoldDB" id="A0A1H7DL29"/>
<dbReference type="PANTHER" id="PTHR34135:SF2">
    <property type="entry name" value="LYSOZYME"/>
    <property type="match status" value="1"/>
</dbReference>
<dbReference type="RefSeq" id="WP_090871682.1">
    <property type="nucleotide sequence ID" value="NZ_FNYE01000031.1"/>
</dbReference>
<dbReference type="SUPFAM" id="SSF51445">
    <property type="entry name" value="(Trans)glycosidases"/>
    <property type="match status" value="1"/>
</dbReference>
<dbReference type="GO" id="GO:0009253">
    <property type="term" value="P:peptidoglycan catabolic process"/>
    <property type="evidence" value="ECO:0007669"/>
    <property type="project" value="InterPro"/>
</dbReference>
<reference evidence="3" key="1">
    <citation type="submission" date="2016-10" db="EMBL/GenBank/DDBJ databases">
        <authorList>
            <person name="Varghese N."/>
            <person name="Submissions S."/>
        </authorList>
    </citation>
    <scope>NUCLEOTIDE SEQUENCE [LARGE SCALE GENOMIC DNA]</scope>
    <source>
        <strain evidence="3">LMG 26031</strain>
    </source>
</reference>
<dbReference type="EMBL" id="FNYE01000031">
    <property type="protein sequence ID" value="SEK02541.1"/>
    <property type="molecule type" value="Genomic_DNA"/>
</dbReference>
<dbReference type="GO" id="GO:0016052">
    <property type="term" value="P:carbohydrate catabolic process"/>
    <property type="evidence" value="ECO:0007669"/>
    <property type="project" value="TreeGrafter"/>
</dbReference>
<dbReference type="PANTHER" id="PTHR34135">
    <property type="entry name" value="LYSOZYME"/>
    <property type="match status" value="1"/>
</dbReference>
<dbReference type="Gene3D" id="3.20.20.80">
    <property type="entry name" value="Glycosidases"/>
    <property type="match status" value="1"/>
</dbReference>
<sequence>MPVTVAGTIDAIVDLHHDRPFDAAKAKADGIAAVIHKASEGATFKDDQYKTRREAARKAGLLWGAYHFSSGRPVADQVRNFLEAVEWGAAGVDNTGTLLCLDFEPSTSGPDMTLDQAHEFVTAIKNKSGRWPMIYGANMLRDAVQSHGADPILKNCPLWYARYRDQPIGIPVDTWPKFTLWQYTDGKAGPLPQEVNGMGHTDRNCFAGSLNGLTESWPFADYFKSAPSSTDQG</sequence>
<organism evidence="2 3">
    <name type="scientific">Paraburkholderia diazotrophica</name>
    <dbReference type="NCBI Taxonomy" id="667676"/>
    <lineage>
        <taxon>Bacteria</taxon>
        <taxon>Pseudomonadati</taxon>
        <taxon>Pseudomonadota</taxon>
        <taxon>Betaproteobacteria</taxon>
        <taxon>Burkholderiales</taxon>
        <taxon>Burkholderiaceae</taxon>
        <taxon>Paraburkholderia</taxon>
    </lineage>
</organism>
<dbReference type="Proteomes" id="UP000198866">
    <property type="component" value="Unassembled WGS sequence"/>
</dbReference>
<evidence type="ECO:0000313" key="2">
    <source>
        <dbReference type="EMBL" id="SEK02541.1"/>
    </source>
</evidence>
<dbReference type="PROSITE" id="PS51904">
    <property type="entry name" value="GLYCOSYL_HYDROL_F25_2"/>
    <property type="match status" value="1"/>
</dbReference>
<protein>
    <submittedName>
        <fullName evidence="2">Lyzozyme M1 (1,4-beta-N-acetylmuramidase), GH25 family</fullName>
    </submittedName>
</protein>
<dbReference type="InterPro" id="IPR017853">
    <property type="entry name" value="GH"/>
</dbReference>
<dbReference type="STRING" id="667676.SAMN05192539_103180"/>
<dbReference type="OrthoDB" id="9802228at2"/>
<gene>
    <name evidence="2" type="ORF">SAMN05192539_103180</name>
</gene>
<dbReference type="Pfam" id="PF01183">
    <property type="entry name" value="Glyco_hydro_25"/>
    <property type="match status" value="1"/>
</dbReference>